<comment type="caution">
    <text evidence="4">The sequence shown here is derived from an EMBL/GenBank/DDBJ whole genome shotgun (WGS) entry which is preliminary data.</text>
</comment>
<name>A0ABV1FDC3_9FIRM</name>
<dbReference type="EMBL" id="JBBMEZ010000021">
    <property type="protein sequence ID" value="MEQ2470297.1"/>
    <property type="molecule type" value="Genomic_DNA"/>
</dbReference>
<feature type="transmembrane region" description="Helical" evidence="2">
    <location>
        <begin position="62"/>
        <end position="85"/>
    </location>
</feature>
<organism evidence="4 5">
    <name type="scientific">Ruminococcoides intestinale</name>
    <dbReference type="NCBI Taxonomy" id="3133162"/>
    <lineage>
        <taxon>Bacteria</taxon>
        <taxon>Bacillati</taxon>
        <taxon>Bacillota</taxon>
        <taxon>Clostridia</taxon>
        <taxon>Eubacteriales</taxon>
        <taxon>Oscillospiraceae</taxon>
        <taxon>Ruminococcoides</taxon>
    </lineage>
</organism>
<feature type="compositionally biased region" description="Polar residues" evidence="1">
    <location>
        <begin position="7"/>
        <end position="20"/>
    </location>
</feature>
<reference evidence="4 5" key="1">
    <citation type="submission" date="2024-03" db="EMBL/GenBank/DDBJ databases">
        <title>Human intestinal bacterial collection.</title>
        <authorList>
            <person name="Pauvert C."/>
            <person name="Hitch T.C.A."/>
            <person name="Clavel T."/>
        </authorList>
    </citation>
    <scope>NUCLEOTIDE SEQUENCE [LARGE SCALE GENOMIC DNA]</scope>
    <source>
        <strain evidence="4 5">CLA-JM-H38</strain>
    </source>
</reference>
<dbReference type="Pfam" id="PF23357">
    <property type="entry name" value="DUF7088"/>
    <property type="match status" value="1"/>
</dbReference>
<evidence type="ECO:0000313" key="4">
    <source>
        <dbReference type="EMBL" id="MEQ2470297.1"/>
    </source>
</evidence>
<feature type="compositionally biased region" description="Basic and acidic residues" evidence="1">
    <location>
        <begin position="26"/>
        <end position="46"/>
    </location>
</feature>
<evidence type="ECO:0000313" key="5">
    <source>
        <dbReference type="Proteomes" id="UP001490816"/>
    </source>
</evidence>
<dbReference type="RefSeq" id="WP_195230001.1">
    <property type="nucleotide sequence ID" value="NZ_JBBMEZ010000021.1"/>
</dbReference>
<feature type="region of interest" description="Disordered" evidence="1">
    <location>
        <begin position="1"/>
        <end position="49"/>
    </location>
</feature>
<gene>
    <name evidence="4" type="ORF">WMO39_08145</name>
</gene>
<protein>
    <submittedName>
        <fullName evidence="4">Gldg family protein</fullName>
    </submittedName>
</protein>
<keyword evidence="2" id="KW-0812">Transmembrane</keyword>
<accession>A0ABV1FDC3</accession>
<proteinExistence type="predicted"/>
<sequence>MSEENKNLNTISEDTANADSNAVAETADKKEDTKAKKNKKNKSEKGRFKKFMKSRKAKHGTVAMAITALVIVMVIIVNIIVGLLVNRFPDLELDLTSNKSFALQDDTIDYVSHLDKDVTVNILMAKESFESQGTYFVQAQKMLNKMASKSDGKMKIKYVDLTSNPSFTSDYPNVDWQSSSANNIVLVESGKQYKVLTLTDCFEYDEKTYNYYGSYSFTGTKIEQAVVTAILNVTTDDKVVVDMIKGNNEQDSSSLKTLLENNAYQVNEVSLATGDFDSNAKIAIMYAPSVDLDEKIVEKLSTWLSNDGKYGRSLIYVPTADMGEMPNLDDFLKEWGMSIDRGYVFETDESTLVSASSPYAFTVSYGDYYKDNLKNSKIPVVVSESHAVNITDENTAHALLKTSDKAGVLPIDADKNWDYKDAVSGNGENVAAEGVMTNEDKNSSRVIIFGSYVMFSDTIMKYNSFNNSAYFMNVINTIADKEDVGITIESKSIDNTELGITDVATQNTMLVVFVIIIPIAILVAGFVFWLRRRNR</sequence>
<feature type="transmembrane region" description="Helical" evidence="2">
    <location>
        <begin position="509"/>
        <end position="530"/>
    </location>
</feature>
<keyword evidence="2" id="KW-0472">Membrane</keyword>
<dbReference type="InterPro" id="IPR055396">
    <property type="entry name" value="DUF7088"/>
</dbReference>
<evidence type="ECO:0000256" key="1">
    <source>
        <dbReference type="SAM" id="MobiDB-lite"/>
    </source>
</evidence>
<feature type="domain" description="DUF7088" evidence="3">
    <location>
        <begin position="98"/>
        <end position="170"/>
    </location>
</feature>
<evidence type="ECO:0000259" key="3">
    <source>
        <dbReference type="Pfam" id="PF23357"/>
    </source>
</evidence>
<evidence type="ECO:0000256" key="2">
    <source>
        <dbReference type="SAM" id="Phobius"/>
    </source>
</evidence>
<keyword evidence="2" id="KW-1133">Transmembrane helix</keyword>
<keyword evidence="5" id="KW-1185">Reference proteome</keyword>
<dbReference type="Proteomes" id="UP001490816">
    <property type="component" value="Unassembled WGS sequence"/>
</dbReference>